<name>A0A2U3KNS8_9BACT</name>
<organism evidence="1 2">
    <name type="scientific">Candidatus Sulfotelmatobacter kueseliae</name>
    <dbReference type="NCBI Taxonomy" id="2042962"/>
    <lineage>
        <taxon>Bacteria</taxon>
        <taxon>Pseudomonadati</taxon>
        <taxon>Acidobacteriota</taxon>
        <taxon>Terriglobia</taxon>
        <taxon>Terriglobales</taxon>
        <taxon>Candidatus Korobacteraceae</taxon>
        <taxon>Candidatus Sulfotelmatobacter</taxon>
    </lineage>
</organism>
<accession>A0A2U3KNS8</accession>
<proteinExistence type="predicted"/>
<reference evidence="2" key="1">
    <citation type="submission" date="2018-02" db="EMBL/GenBank/DDBJ databases">
        <authorList>
            <person name="Hausmann B."/>
        </authorList>
    </citation>
    <scope>NUCLEOTIDE SEQUENCE [LARGE SCALE GENOMIC DNA]</scope>
    <source>
        <strain evidence="2">Peat soil MAG SbA1</strain>
    </source>
</reference>
<evidence type="ECO:0000313" key="1">
    <source>
        <dbReference type="EMBL" id="SPF41321.1"/>
    </source>
</evidence>
<dbReference type="EMBL" id="OMOD01000128">
    <property type="protein sequence ID" value="SPF41321.1"/>
    <property type="molecule type" value="Genomic_DNA"/>
</dbReference>
<gene>
    <name evidence="1" type="ORF">SBA1_350039</name>
</gene>
<sequence length="89" mass="9770">MEAGTGRHFHVVARRRLRRPLAGSAGRHVLGDGNRALDSLTLASLDADSLHARFARGADEGVRPYTNRRLTLSIQRVINACFTLGTPDY</sequence>
<dbReference type="AlphaFoldDB" id="A0A2U3KNS8"/>
<protein>
    <submittedName>
        <fullName evidence="1">Uncharacterized protein</fullName>
    </submittedName>
</protein>
<evidence type="ECO:0000313" key="2">
    <source>
        <dbReference type="Proteomes" id="UP000238701"/>
    </source>
</evidence>
<dbReference type="Proteomes" id="UP000238701">
    <property type="component" value="Unassembled WGS sequence"/>
</dbReference>